<comment type="caution">
    <text evidence="9">The sequence shown here is derived from an EMBL/GenBank/DDBJ whole genome shotgun (WGS) entry which is preliminary data.</text>
</comment>
<dbReference type="Pfam" id="PF14200">
    <property type="entry name" value="RicinB_lectin_2"/>
    <property type="match status" value="2"/>
</dbReference>
<dbReference type="SUPFAM" id="SSF75005">
    <property type="entry name" value="Arabinanase/levansucrase/invertase"/>
    <property type="match status" value="1"/>
</dbReference>
<dbReference type="InterPro" id="IPR023296">
    <property type="entry name" value="Glyco_hydro_beta-prop_sf"/>
</dbReference>
<comment type="subcellular location">
    <subcellularLocation>
        <location evidence="2">Secreted</location>
    </subcellularLocation>
</comment>
<dbReference type="Gene3D" id="2.80.10.50">
    <property type="match status" value="3"/>
</dbReference>
<dbReference type="EMBL" id="BSSA01000028">
    <property type="protein sequence ID" value="GLW73782.1"/>
    <property type="molecule type" value="Genomic_DNA"/>
</dbReference>
<accession>A0A9W6QFY9</accession>
<dbReference type="PROSITE" id="PS50231">
    <property type="entry name" value="RICIN_B_LECTIN"/>
    <property type="match status" value="1"/>
</dbReference>
<keyword evidence="4" id="KW-0964">Secreted</keyword>
<evidence type="ECO:0000256" key="5">
    <source>
        <dbReference type="ARBA" id="ARBA00022729"/>
    </source>
</evidence>
<evidence type="ECO:0000256" key="7">
    <source>
        <dbReference type="ARBA" id="ARBA00023295"/>
    </source>
</evidence>
<dbReference type="SUPFAM" id="SSF50370">
    <property type="entry name" value="Ricin B-like lectins"/>
    <property type="match status" value="1"/>
</dbReference>
<evidence type="ECO:0000256" key="1">
    <source>
        <dbReference type="ARBA" id="ARBA00001462"/>
    </source>
</evidence>
<dbReference type="Gene3D" id="2.115.10.20">
    <property type="entry name" value="Glycosyl hydrolase domain, family 43"/>
    <property type="match status" value="1"/>
</dbReference>
<dbReference type="Pfam" id="PF03664">
    <property type="entry name" value="Glyco_hydro_62"/>
    <property type="match status" value="1"/>
</dbReference>
<evidence type="ECO:0000313" key="9">
    <source>
        <dbReference type="EMBL" id="GLW73782.1"/>
    </source>
</evidence>
<dbReference type="CDD" id="cd08987">
    <property type="entry name" value="GH62"/>
    <property type="match status" value="1"/>
</dbReference>
<dbReference type="Proteomes" id="UP001165041">
    <property type="component" value="Unassembled WGS sequence"/>
</dbReference>
<keyword evidence="7" id="KW-0326">Glycosidase</keyword>
<evidence type="ECO:0000256" key="4">
    <source>
        <dbReference type="ARBA" id="ARBA00022525"/>
    </source>
</evidence>
<protein>
    <recommendedName>
        <fullName evidence="3">non-reducing end alpha-L-arabinofuranosidase</fullName>
        <ecNumber evidence="3">3.2.1.55</ecNumber>
    </recommendedName>
</protein>
<evidence type="ECO:0000259" key="8">
    <source>
        <dbReference type="SMART" id="SM00458"/>
    </source>
</evidence>
<dbReference type="GO" id="GO:0005576">
    <property type="term" value="C:extracellular region"/>
    <property type="evidence" value="ECO:0007669"/>
    <property type="project" value="UniProtKB-SubCell"/>
</dbReference>
<dbReference type="AlphaFoldDB" id="A0A9W6QFY9"/>
<sequence length="515" mass="56152">MNARSGARRALPGRGWRSRLAAVLSVVFLAGFLVAVDTGGAQAATVDTAKWYVLVNRNSGKALDDYNFATANGSAVVQWARSDNQAQQWRFLDSGSGWYRLQNRNSGKVLDNYNWSTADGADFVQWSDLNAANQQFQLADSAGGYVRLLNRNSGKALEVQGASTADGGKVVQYTDWGGSNQQWQLVPVADASGTTGSLPSTFRWSSSGVLAGPKPDAAHSDIAAIKDFSVIRYNNKWIVYATTASRTAGWSLEQFSFSDWSQAAAATPVYLDTTAVGKGYRAAPQVFYFAPQNLWYMVYQTGPPTYSTSTDPSNPAGWSAPRTFIGTEPAIVTQNKGNGTWIDFWTICDSANCYLFFADDNGHMYRAQTTLANFPNGFGNTQLILSDAPNNLFEASNVYRIQGRDQYLMIVEAIGSTGRRYFRSWTAPSLTGTWTPLASTESEPFAGRNNVTFPGGAWTQDISHGEMVRAGNDQSLTVNPCNLQYVYQGLDPAATGDYLQLPYRMGLLTQTNSTC</sequence>
<dbReference type="PANTHER" id="PTHR40631">
    <property type="entry name" value="ALPHA-L-ARABINOFURANOSIDASE AXHA-2-RELATED"/>
    <property type="match status" value="1"/>
</dbReference>
<reference evidence="9" key="1">
    <citation type="submission" date="2023-02" db="EMBL/GenBank/DDBJ databases">
        <title>Kitasatospora phosalacinea NBRC 14627.</title>
        <authorList>
            <person name="Ichikawa N."/>
            <person name="Sato H."/>
            <person name="Tonouchi N."/>
        </authorList>
    </citation>
    <scope>NUCLEOTIDE SEQUENCE</scope>
    <source>
        <strain evidence="9">NBRC 14627</strain>
    </source>
</reference>
<dbReference type="InterPro" id="IPR035992">
    <property type="entry name" value="Ricin_B-like_lectins"/>
</dbReference>
<gene>
    <name evidence="9" type="primary">abfA</name>
    <name evidence="9" type="ORF">Kpho02_60800</name>
</gene>
<proteinExistence type="predicted"/>
<keyword evidence="5" id="KW-0732">Signal</keyword>
<dbReference type="InterPro" id="IPR005193">
    <property type="entry name" value="GH62_arabinosidase"/>
</dbReference>
<comment type="catalytic activity">
    <reaction evidence="1">
        <text>Hydrolysis of terminal non-reducing alpha-L-arabinofuranoside residues in alpha-L-arabinosides.</text>
        <dbReference type="EC" id="3.2.1.55"/>
    </reaction>
</comment>
<organism evidence="9 10">
    <name type="scientific">Kitasatospora phosalacinea</name>
    <dbReference type="NCBI Taxonomy" id="2065"/>
    <lineage>
        <taxon>Bacteria</taxon>
        <taxon>Bacillati</taxon>
        <taxon>Actinomycetota</taxon>
        <taxon>Actinomycetes</taxon>
        <taxon>Kitasatosporales</taxon>
        <taxon>Streptomycetaceae</taxon>
        <taxon>Kitasatospora</taxon>
    </lineage>
</organism>
<dbReference type="SMART" id="SM00458">
    <property type="entry name" value="RICIN"/>
    <property type="match status" value="1"/>
</dbReference>
<evidence type="ECO:0000256" key="2">
    <source>
        <dbReference type="ARBA" id="ARBA00004613"/>
    </source>
</evidence>
<dbReference type="InterPro" id="IPR000772">
    <property type="entry name" value="Ricin_B_lectin"/>
</dbReference>
<dbReference type="RefSeq" id="WP_285739406.1">
    <property type="nucleotide sequence ID" value="NZ_BSSA01000028.1"/>
</dbReference>
<evidence type="ECO:0000256" key="6">
    <source>
        <dbReference type="ARBA" id="ARBA00022801"/>
    </source>
</evidence>
<evidence type="ECO:0000313" key="10">
    <source>
        <dbReference type="Proteomes" id="UP001165041"/>
    </source>
</evidence>
<name>A0A9W6QFY9_9ACTN</name>
<dbReference type="EC" id="3.2.1.55" evidence="3"/>
<feature type="domain" description="Ricin B lectin" evidence="8">
    <location>
        <begin position="50"/>
        <end position="186"/>
    </location>
</feature>
<dbReference type="PANTHER" id="PTHR40631:SF2">
    <property type="entry name" value="ALPHA-L-ARABINOFURANOSIDASE"/>
    <property type="match status" value="1"/>
</dbReference>
<dbReference type="GO" id="GO:0046373">
    <property type="term" value="P:L-arabinose metabolic process"/>
    <property type="evidence" value="ECO:0007669"/>
    <property type="project" value="InterPro"/>
</dbReference>
<keyword evidence="6" id="KW-0378">Hydrolase</keyword>
<dbReference type="GO" id="GO:0046556">
    <property type="term" value="F:alpha-L-arabinofuranosidase activity"/>
    <property type="evidence" value="ECO:0007669"/>
    <property type="project" value="UniProtKB-EC"/>
</dbReference>
<evidence type="ECO:0000256" key="3">
    <source>
        <dbReference type="ARBA" id="ARBA00012670"/>
    </source>
</evidence>